<evidence type="ECO:0000256" key="5">
    <source>
        <dbReference type="PROSITE-ProRule" id="PRU00284"/>
    </source>
</evidence>
<dbReference type="CDD" id="cd06225">
    <property type="entry name" value="HAMP"/>
    <property type="match status" value="2"/>
</dbReference>
<feature type="domain" description="HAMP" evidence="8">
    <location>
        <begin position="220"/>
        <end position="273"/>
    </location>
</feature>
<reference evidence="9 10" key="1">
    <citation type="submission" date="2019-03" db="EMBL/GenBank/DDBJ databases">
        <title>Nitrincola sp. nov. isolated from an Indian soda lake.</title>
        <authorList>
            <person name="Joshi A."/>
            <person name="Thite S.V."/>
            <person name="Joseph N."/>
            <person name="Dhotre D."/>
            <person name="Moorthy M."/>
            <person name="Shouche Y.S."/>
        </authorList>
    </citation>
    <scope>NUCLEOTIDE SEQUENCE [LARGE SCALE GENOMIC DNA]</scope>
    <source>
        <strain evidence="9 10">MEB193</strain>
    </source>
</reference>
<accession>A0A5A9W639</accession>
<evidence type="ECO:0000256" key="2">
    <source>
        <dbReference type="ARBA" id="ARBA00022481"/>
    </source>
</evidence>
<dbReference type="InterPro" id="IPR051310">
    <property type="entry name" value="MCP_chemotaxis"/>
</dbReference>
<proteinExistence type="inferred from homology"/>
<keyword evidence="2" id="KW-0488">Methylation</keyword>
<feature type="domain" description="Methyl-accepting transducer" evidence="7">
    <location>
        <begin position="459"/>
        <end position="688"/>
    </location>
</feature>
<dbReference type="OrthoDB" id="9765776at2"/>
<evidence type="ECO:0000259" key="8">
    <source>
        <dbReference type="PROSITE" id="PS50885"/>
    </source>
</evidence>
<evidence type="ECO:0000256" key="6">
    <source>
        <dbReference type="SAM" id="Coils"/>
    </source>
</evidence>
<dbReference type="GO" id="GO:0005886">
    <property type="term" value="C:plasma membrane"/>
    <property type="evidence" value="ECO:0007669"/>
    <property type="project" value="TreeGrafter"/>
</dbReference>
<protein>
    <submittedName>
        <fullName evidence="9">Methyl-accepting chemotaxis protein</fullName>
    </submittedName>
</protein>
<evidence type="ECO:0000313" key="10">
    <source>
        <dbReference type="Proteomes" id="UP000325302"/>
    </source>
</evidence>
<dbReference type="AlphaFoldDB" id="A0A5A9W639"/>
<comment type="caution">
    <text evidence="9">The sequence shown here is derived from an EMBL/GenBank/DDBJ whole genome shotgun (WGS) entry which is preliminary data.</text>
</comment>
<dbReference type="RefSeq" id="WP_149390227.1">
    <property type="nucleotide sequence ID" value="NZ_SMRS01000002.1"/>
</dbReference>
<dbReference type="Pfam" id="PF00015">
    <property type="entry name" value="MCPsignal"/>
    <property type="match status" value="1"/>
</dbReference>
<dbReference type="Gene3D" id="6.10.340.10">
    <property type="match status" value="1"/>
</dbReference>
<dbReference type="InterPro" id="IPR024478">
    <property type="entry name" value="HlyB_4HB_MCP"/>
</dbReference>
<dbReference type="PROSITE" id="PS50885">
    <property type="entry name" value="HAMP"/>
    <property type="match status" value="2"/>
</dbReference>
<dbReference type="GO" id="GO:0006935">
    <property type="term" value="P:chemotaxis"/>
    <property type="evidence" value="ECO:0007669"/>
    <property type="project" value="UniProtKB-KW"/>
</dbReference>
<gene>
    <name evidence="9" type="ORF">E1H14_04340</name>
</gene>
<sequence>MRIKTRVSLGFSAVALIALLLGLLGYLGATRSQSAVQALGEERLPGVQSVLEMQIALSQVVTGVRTLLDQHADLDARQREYGQITQARQKYRAAMEVYESLPRSDAEEALWQSFLATLPAWVEANNEILALHRQLDEARQRGQDMTPLQERLSEMTMGQTLIYQIEAFSFLDQVVYLNMAAASSDVDASLKQAADLKSISLLAMILGVLLAGFLGFSITRAITRPLRQMVLAVETVSENGDFGQRVEYQGEDEIGQVIRAFNKLLAMQQAALAEASATVAALAAGEIHQRVQGDYAGDLLALKEGINRSATTIEFTVAELRKVMAAIRLGEFDLKIHSDQVSGEFSAMLKDADVGMQALYQSIQGIITVMSQTQQGVFTFRVEADAEGDLLRLKEMVNTSVQALEEAMADISQIMVAQAEGDLTQRIQRSYPGELGVVTQAANHTADKLDEVVVSIREAVEAVNTAAAEIAAGNADLSQRTEEQASSLEETASSLEELTSTVSLNAEKAQKANSLVHDASLLAEDGGRKAQHVVSTMQAIRESSARIAEITSMIDAIAFQTNILALNAAVEAARAGEQGRGFAVVASEVRALAQRSASAAREIKDLITESSSIIAEGGELVGETGTAIARIVEAVCHVTLLMGEISTASQEQSDGIEQVNRAVTQMDQVTQQNAALVEEAAAAAESLEEQARVLLDTVAIFRLQQTGILALPNHPASDSWAS</sequence>
<evidence type="ECO:0000256" key="4">
    <source>
        <dbReference type="ARBA" id="ARBA00029447"/>
    </source>
</evidence>
<dbReference type="Pfam" id="PF00672">
    <property type="entry name" value="HAMP"/>
    <property type="match status" value="1"/>
</dbReference>
<keyword evidence="10" id="KW-1185">Reference proteome</keyword>
<evidence type="ECO:0000256" key="1">
    <source>
        <dbReference type="ARBA" id="ARBA00004370"/>
    </source>
</evidence>
<keyword evidence="3 5" id="KW-0807">Transducer</keyword>
<dbReference type="SMART" id="SM00283">
    <property type="entry name" value="MA"/>
    <property type="match status" value="1"/>
</dbReference>
<dbReference type="CDD" id="cd11386">
    <property type="entry name" value="MCP_signal"/>
    <property type="match status" value="1"/>
</dbReference>
<dbReference type="SUPFAM" id="SSF158472">
    <property type="entry name" value="HAMP domain-like"/>
    <property type="match status" value="1"/>
</dbReference>
<dbReference type="Gene3D" id="1.10.287.950">
    <property type="entry name" value="Methyl-accepting chemotaxis protein"/>
    <property type="match status" value="1"/>
</dbReference>
<comment type="similarity">
    <text evidence="4">Belongs to the methyl-accepting chemotaxis (MCP) protein family.</text>
</comment>
<evidence type="ECO:0000313" key="9">
    <source>
        <dbReference type="EMBL" id="KAA0875924.1"/>
    </source>
</evidence>
<dbReference type="SUPFAM" id="SSF58104">
    <property type="entry name" value="Methyl-accepting chemotaxis protein (MCP) signaling domain"/>
    <property type="match status" value="1"/>
</dbReference>
<dbReference type="PROSITE" id="PS50111">
    <property type="entry name" value="CHEMOTAXIS_TRANSDUC_2"/>
    <property type="match status" value="1"/>
</dbReference>
<dbReference type="GO" id="GO:0004888">
    <property type="term" value="F:transmembrane signaling receptor activity"/>
    <property type="evidence" value="ECO:0007669"/>
    <property type="project" value="TreeGrafter"/>
</dbReference>
<feature type="coiled-coil region" evidence="6">
    <location>
        <begin position="659"/>
        <end position="697"/>
    </location>
</feature>
<evidence type="ECO:0000259" key="7">
    <source>
        <dbReference type="PROSITE" id="PS50111"/>
    </source>
</evidence>
<evidence type="ECO:0000256" key="3">
    <source>
        <dbReference type="ARBA" id="ARBA00023224"/>
    </source>
</evidence>
<dbReference type="EMBL" id="SMRS01000002">
    <property type="protein sequence ID" value="KAA0875924.1"/>
    <property type="molecule type" value="Genomic_DNA"/>
</dbReference>
<dbReference type="PANTHER" id="PTHR43531:SF14">
    <property type="entry name" value="METHYL-ACCEPTING CHEMOTAXIS PROTEIN I-RELATED"/>
    <property type="match status" value="1"/>
</dbReference>
<keyword evidence="6" id="KW-0175">Coiled coil</keyword>
<feature type="domain" description="HAMP" evidence="8">
    <location>
        <begin position="395"/>
        <end position="454"/>
    </location>
</feature>
<dbReference type="Proteomes" id="UP000325302">
    <property type="component" value="Unassembled WGS sequence"/>
</dbReference>
<dbReference type="Pfam" id="PF12729">
    <property type="entry name" value="4HB_MCP_1"/>
    <property type="match status" value="1"/>
</dbReference>
<dbReference type="SMART" id="SM00304">
    <property type="entry name" value="HAMP"/>
    <property type="match status" value="2"/>
</dbReference>
<organism evidence="9 10">
    <name type="scientific">Nitrincola tapanii</name>
    <dbReference type="NCBI Taxonomy" id="1708751"/>
    <lineage>
        <taxon>Bacteria</taxon>
        <taxon>Pseudomonadati</taxon>
        <taxon>Pseudomonadota</taxon>
        <taxon>Gammaproteobacteria</taxon>
        <taxon>Oceanospirillales</taxon>
        <taxon>Oceanospirillaceae</taxon>
        <taxon>Nitrincola</taxon>
    </lineage>
</organism>
<dbReference type="InterPro" id="IPR003660">
    <property type="entry name" value="HAMP_dom"/>
</dbReference>
<dbReference type="GO" id="GO:0007165">
    <property type="term" value="P:signal transduction"/>
    <property type="evidence" value="ECO:0007669"/>
    <property type="project" value="UniProtKB-KW"/>
</dbReference>
<dbReference type="InterPro" id="IPR004089">
    <property type="entry name" value="MCPsignal_dom"/>
</dbReference>
<dbReference type="FunFam" id="1.10.287.950:FF:000001">
    <property type="entry name" value="Methyl-accepting chemotaxis sensory transducer"/>
    <property type="match status" value="1"/>
</dbReference>
<dbReference type="PANTHER" id="PTHR43531">
    <property type="entry name" value="PROTEIN ICFG"/>
    <property type="match status" value="1"/>
</dbReference>
<comment type="subcellular location">
    <subcellularLocation>
        <location evidence="1">Membrane</location>
    </subcellularLocation>
</comment>
<name>A0A5A9W639_9GAMM</name>